<accession>A0A843VI02</accession>
<proteinExistence type="predicted"/>
<dbReference type="Proteomes" id="UP000652761">
    <property type="component" value="Unassembled WGS sequence"/>
</dbReference>
<protein>
    <submittedName>
        <fullName evidence="2">Uncharacterized protein</fullName>
    </submittedName>
</protein>
<comment type="caution">
    <text evidence="2">The sequence shown here is derived from an EMBL/GenBank/DDBJ whole genome shotgun (WGS) entry which is preliminary data.</text>
</comment>
<keyword evidence="3" id="KW-1185">Reference proteome</keyword>
<dbReference type="EMBL" id="NMUH01001805">
    <property type="protein sequence ID" value="MQL95565.1"/>
    <property type="molecule type" value="Genomic_DNA"/>
</dbReference>
<dbReference type="AlphaFoldDB" id="A0A843VI02"/>
<reference evidence="2" key="1">
    <citation type="submission" date="2017-07" db="EMBL/GenBank/DDBJ databases">
        <title>Taro Niue Genome Assembly and Annotation.</title>
        <authorList>
            <person name="Atibalentja N."/>
            <person name="Keating K."/>
            <person name="Fields C.J."/>
        </authorList>
    </citation>
    <scope>NUCLEOTIDE SEQUENCE</scope>
    <source>
        <strain evidence="2">Niue_2</strain>
        <tissue evidence="2">Leaf</tissue>
    </source>
</reference>
<organism evidence="2 3">
    <name type="scientific">Colocasia esculenta</name>
    <name type="common">Wild taro</name>
    <name type="synonym">Arum esculentum</name>
    <dbReference type="NCBI Taxonomy" id="4460"/>
    <lineage>
        <taxon>Eukaryota</taxon>
        <taxon>Viridiplantae</taxon>
        <taxon>Streptophyta</taxon>
        <taxon>Embryophyta</taxon>
        <taxon>Tracheophyta</taxon>
        <taxon>Spermatophyta</taxon>
        <taxon>Magnoliopsida</taxon>
        <taxon>Liliopsida</taxon>
        <taxon>Araceae</taxon>
        <taxon>Aroideae</taxon>
        <taxon>Colocasieae</taxon>
        <taxon>Colocasia</taxon>
    </lineage>
</organism>
<feature type="region of interest" description="Disordered" evidence="1">
    <location>
        <begin position="63"/>
        <end position="88"/>
    </location>
</feature>
<gene>
    <name evidence="2" type="ORF">Taro_028234</name>
</gene>
<sequence>MQSRTLDCDRDMGQGRLLIATPRHVATKSLIATGRTPYLHEEHAIRPRHDVSSASCDILASRARRTPCRNTKSSKGAAAAPSLIEQSL</sequence>
<evidence type="ECO:0000256" key="1">
    <source>
        <dbReference type="SAM" id="MobiDB-lite"/>
    </source>
</evidence>
<name>A0A843VI02_COLES</name>
<evidence type="ECO:0000313" key="3">
    <source>
        <dbReference type="Proteomes" id="UP000652761"/>
    </source>
</evidence>
<evidence type="ECO:0000313" key="2">
    <source>
        <dbReference type="EMBL" id="MQL95565.1"/>
    </source>
</evidence>